<evidence type="ECO:0000313" key="3">
    <source>
        <dbReference type="Proteomes" id="UP000245974"/>
    </source>
</evidence>
<keyword evidence="3" id="KW-1185">Reference proteome</keyword>
<dbReference type="Gene3D" id="2.40.160.170">
    <property type="match status" value="1"/>
</dbReference>
<reference evidence="3" key="1">
    <citation type="submission" date="2018-03" db="EMBL/GenBank/DDBJ databases">
        <authorList>
            <person name="Blom J."/>
        </authorList>
    </citation>
    <scope>NUCLEOTIDE SEQUENCE [LARGE SCALE GENOMIC DNA]</scope>
    <source>
        <strain evidence="3">KPC-SM-21</strain>
    </source>
</reference>
<feature type="chain" id="PRO_5015643611" description="Porin family protein" evidence="1">
    <location>
        <begin position="23"/>
        <end position="250"/>
    </location>
</feature>
<proteinExistence type="predicted"/>
<dbReference type="InterPro" id="IPR049853">
    <property type="entry name" value="CarO_OMP"/>
</dbReference>
<evidence type="ECO:0008006" key="4">
    <source>
        <dbReference type="Google" id="ProtNLM"/>
    </source>
</evidence>
<evidence type="ECO:0000313" key="2">
    <source>
        <dbReference type="EMBL" id="SPL70848.1"/>
    </source>
</evidence>
<dbReference type="InterPro" id="IPR011250">
    <property type="entry name" value="OMP/PagP_B-barrel"/>
</dbReference>
<accession>A0A2U3MZK3</accession>
<organism evidence="2 3">
    <name type="scientific">Acinetobacter stercoris</name>
    <dbReference type="NCBI Taxonomy" id="2126983"/>
    <lineage>
        <taxon>Bacteria</taxon>
        <taxon>Pseudomonadati</taxon>
        <taxon>Pseudomonadota</taxon>
        <taxon>Gammaproteobacteria</taxon>
        <taxon>Moraxellales</taxon>
        <taxon>Moraxellaceae</taxon>
        <taxon>Acinetobacter</taxon>
    </lineage>
</organism>
<evidence type="ECO:0000256" key="1">
    <source>
        <dbReference type="SAM" id="SignalP"/>
    </source>
</evidence>
<sequence length="250" mass="27223">MKVLKLLVVSSALSAIAGTAMADSSVVQEKWAFDKNQLIPSGVRVEGGMTGYGGAILWQPSPLVGLALGYNGGEVSWRDSLKVDGTKYDIKMDNSTTYLNAEIRPWGNSQNRWAQAVYIPVGVAYLDNDYDLKQNVSGSTRIKIDNGFYASADGSNASVRGKLKYANTFAPYVGLGFSPKINKNWGVFGEIGAYYTDNPVVELSATDNLIPVDGTTRPTDQALKNSAYKIENKNQYEWMPSAKLGVSYNF</sequence>
<protein>
    <recommendedName>
        <fullName evidence="4">Porin family protein</fullName>
    </recommendedName>
</protein>
<dbReference type="SUPFAM" id="SSF56925">
    <property type="entry name" value="OMPA-like"/>
    <property type="match status" value="1"/>
</dbReference>
<keyword evidence="1" id="KW-0732">Signal</keyword>
<dbReference type="AlphaFoldDB" id="A0A2U3MZK3"/>
<feature type="signal peptide" evidence="1">
    <location>
        <begin position="1"/>
        <end position="22"/>
    </location>
</feature>
<dbReference type="NCBIfam" id="NF038067">
    <property type="entry name" value="OMP_CarO"/>
    <property type="match status" value="1"/>
</dbReference>
<dbReference type="RefSeq" id="WP_121974298.1">
    <property type="nucleotide sequence ID" value="NZ_OOGT01000085.1"/>
</dbReference>
<dbReference type="Proteomes" id="UP000245974">
    <property type="component" value="Unassembled WGS sequence"/>
</dbReference>
<gene>
    <name evidence="2" type="ORF">KPC_2026</name>
</gene>
<dbReference type="InParanoid" id="A0A2U3MZK3"/>
<dbReference type="OrthoDB" id="7061880at2"/>
<dbReference type="EMBL" id="OOGT01000085">
    <property type="protein sequence ID" value="SPL70848.1"/>
    <property type="molecule type" value="Genomic_DNA"/>
</dbReference>
<name>A0A2U3MZK3_9GAMM</name>